<feature type="region of interest" description="Disordered" evidence="1">
    <location>
        <begin position="107"/>
        <end position="149"/>
    </location>
</feature>
<accession>A0A914PHV4</accession>
<evidence type="ECO:0000256" key="1">
    <source>
        <dbReference type="SAM" id="MobiDB-lite"/>
    </source>
</evidence>
<organism evidence="2 3">
    <name type="scientific">Panagrolaimus davidi</name>
    <dbReference type="NCBI Taxonomy" id="227884"/>
    <lineage>
        <taxon>Eukaryota</taxon>
        <taxon>Metazoa</taxon>
        <taxon>Ecdysozoa</taxon>
        <taxon>Nematoda</taxon>
        <taxon>Chromadorea</taxon>
        <taxon>Rhabditida</taxon>
        <taxon>Tylenchina</taxon>
        <taxon>Panagrolaimomorpha</taxon>
        <taxon>Panagrolaimoidea</taxon>
        <taxon>Panagrolaimidae</taxon>
        <taxon>Panagrolaimus</taxon>
    </lineage>
</organism>
<feature type="compositionally biased region" description="Basic and acidic residues" evidence="1">
    <location>
        <begin position="122"/>
        <end position="149"/>
    </location>
</feature>
<proteinExistence type="predicted"/>
<evidence type="ECO:0000313" key="2">
    <source>
        <dbReference type="Proteomes" id="UP000887578"/>
    </source>
</evidence>
<reference evidence="3" key="1">
    <citation type="submission" date="2022-11" db="UniProtKB">
        <authorList>
            <consortium name="WormBaseParasite"/>
        </authorList>
    </citation>
    <scope>IDENTIFICATION</scope>
</reference>
<dbReference type="WBParaSite" id="PDA_v2.g15228.t1">
    <property type="protein sequence ID" value="PDA_v2.g15228.t1"/>
    <property type="gene ID" value="PDA_v2.g15228"/>
</dbReference>
<dbReference type="AlphaFoldDB" id="A0A914PHV4"/>
<protein>
    <submittedName>
        <fullName evidence="3">Uncharacterized protein</fullName>
    </submittedName>
</protein>
<evidence type="ECO:0000313" key="3">
    <source>
        <dbReference type="WBParaSite" id="PDA_v2.g15228.t1"/>
    </source>
</evidence>
<name>A0A914PHV4_9BILA</name>
<dbReference type="Proteomes" id="UP000887578">
    <property type="component" value="Unplaced"/>
</dbReference>
<sequence>MTVVTLWAGKAGRVVVAATRARQGMAVIGHMAYLSSLTTWRKYQVAAAEHVPFVDARYVDAIEDEMAPTRRGDVWIDQNGKPAFAATFQINKRWKREQVEAPTIRIGDLKINEGGDGNDAIMEEKKTEGDEPDAKKEEADGEKEKDKRE</sequence>
<keyword evidence="2" id="KW-1185">Reference proteome</keyword>